<keyword evidence="8" id="KW-1185">Reference proteome</keyword>
<reference evidence="8" key="1">
    <citation type="submission" date="2016-10" db="EMBL/GenBank/DDBJ databases">
        <authorList>
            <person name="Varghese N."/>
            <person name="Submissions S."/>
        </authorList>
    </citation>
    <scope>NUCLEOTIDE SEQUENCE [LARGE SCALE GENOMIC DNA]</scope>
    <source>
        <strain evidence="8">CGMCC 4.3568</strain>
    </source>
</reference>
<comment type="subcellular location">
    <subcellularLocation>
        <location evidence="1">Cell membrane</location>
        <topology evidence="1">Multi-pass membrane protein</topology>
    </subcellularLocation>
</comment>
<feature type="transmembrane region" description="Helical" evidence="6">
    <location>
        <begin position="72"/>
        <end position="100"/>
    </location>
</feature>
<dbReference type="Proteomes" id="UP000243799">
    <property type="component" value="Unassembled WGS sequence"/>
</dbReference>
<evidence type="ECO:0000256" key="1">
    <source>
        <dbReference type="ARBA" id="ARBA00004651"/>
    </source>
</evidence>
<evidence type="ECO:0000256" key="2">
    <source>
        <dbReference type="ARBA" id="ARBA00022475"/>
    </source>
</evidence>
<feature type="transmembrane region" description="Helical" evidence="6">
    <location>
        <begin position="290"/>
        <end position="312"/>
    </location>
</feature>
<evidence type="ECO:0000256" key="4">
    <source>
        <dbReference type="ARBA" id="ARBA00022989"/>
    </source>
</evidence>
<dbReference type="PIRSF" id="PIRSF035875">
    <property type="entry name" value="RNase_BN"/>
    <property type="match status" value="1"/>
</dbReference>
<keyword evidence="2" id="KW-1003">Cell membrane</keyword>
<proteinExistence type="predicted"/>
<keyword evidence="5 6" id="KW-0472">Membrane</keyword>
<dbReference type="EMBL" id="FOKG01000006">
    <property type="protein sequence ID" value="SFB19799.1"/>
    <property type="molecule type" value="Genomic_DNA"/>
</dbReference>
<dbReference type="InterPro" id="IPR017039">
    <property type="entry name" value="Virul_fac_BrkB"/>
</dbReference>
<sequence length="330" mass="35667">MNPLNAVPLPRDWFRRQRLPERNRTASFRQTINRGAGLTEREQEATTSRPLAAWRAVAKRVLDEVREDQLPLAAAGIAFFGMLALVPALIALLTIFALVADTQYVRDQIEPIMSALPGSASDLLLGQLRSAVELGRSGLTFGLLASVVAVLWSTSTAMRALIAGINRAFDQEETRGFLRLRGLALLFTVGALLVVAVALGAVAALPVVLDVLGVPESSRWMVAVARWLGLVVLIGAALAVLYRYAPDRGQGAWRWRSAGTVSALLLWLAGSALFSVYVEGFGRYQGTYGTLAGIVVLLLWLYLSSFSVLFGAEVDAVLRRGPYPRPGRPG</sequence>
<dbReference type="STRING" id="490629.SAMN05216266_10661"/>
<feature type="transmembrane region" description="Helical" evidence="6">
    <location>
        <begin position="183"/>
        <end position="208"/>
    </location>
</feature>
<feature type="transmembrane region" description="Helical" evidence="6">
    <location>
        <begin position="220"/>
        <end position="245"/>
    </location>
</feature>
<dbReference type="PANTHER" id="PTHR30213">
    <property type="entry name" value="INNER MEMBRANE PROTEIN YHJD"/>
    <property type="match status" value="1"/>
</dbReference>
<evidence type="ECO:0000313" key="8">
    <source>
        <dbReference type="Proteomes" id="UP000243799"/>
    </source>
</evidence>
<evidence type="ECO:0000256" key="6">
    <source>
        <dbReference type="SAM" id="Phobius"/>
    </source>
</evidence>
<evidence type="ECO:0000256" key="5">
    <source>
        <dbReference type="ARBA" id="ARBA00023136"/>
    </source>
</evidence>
<accession>A0A1I0Z255</accession>
<dbReference type="GO" id="GO:0005886">
    <property type="term" value="C:plasma membrane"/>
    <property type="evidence" value="ECO:0007669"/>
    <property type="project" value="UniProtKB-SubCell"/>
</dbReference>
<dbReference type="PANTHER" id="PTHR30213:SF0">
    <property type="entry name" value="UPF0761 MEMBRANE PROTEIN YIHY"/>
    <property type="match status" value="1"/>
</dbReference>
<keyword evidence="3 6" id="KW-0812">Transmembrane</keyword>
<name>A0A1I0Z255_9PSEU</name>
<feature type="transmembrane region" description="Helical" evidence="6">
    <location>
        <begin position="257"/>
        <end position="278"/>
    </location>
</feature>
<keyword evidence="4 6" id="KW-1133">Transmembrane helix</keyword>
<evidence type="ECO:0000256" key="3">
    <source>
        <dbReference type="ARBA" id="ARBA00022692"/>
    </source>
</evidence>
<gene>
    <name evidence="7" type="ORF">SAMN05216266_10661</name>
</gene>
<dbReference type="Pfam" id="PF03631">
    <property type="entry name" value="Virul_fac_BrkB"/>
    <property type="match status" value="1"/>
</dbReference>
<protein>
    <submittedName>
        <fullName evidence="7">Membrane protein</fullName>
    </submittedName>
</protein>
<dbReference type="AlphaFoldDB" id="A0A1I0Z255"/>
<dbReference type="NCBIfam" id="TIGR00765">
    <property type="entry name" value="yihY_not_rbn"/>
    <property type="match status" value="1"/>
</dbReference>
<evidence type="ECO:0000313" key="7">
    <source>
        <dbReference type="EMBL" id="SFB19799.1"/>
    </source>
</evidence>
<dbReference type="OrthoDB" id="9781030at2"/>
<organism evidence="7 8">
    <name type="scientific">Amycolatopsis marina</name>
    <dbReference type="NCBI Taxonomy" id="490629"/>
    <lineage>
        <taxon>Bacteria</taxon>
        <taxon>Bacillati</taxon>
        <taxon>Actinomycetota</taxon>
        <taxon>Actinomycetes</taxon>
        <taxon>Pseudonocardiales</taxon>
        <taxon>Pseudonocardiaceae</taxon>
        <taxon>Amycolatopsis</taxon>
    </lineage>
</organism>